<dbReference type="InterPro" id="IPR015806">
    <property type="entry name" value="Pyrv_Knase_insert_dom_sf"/>
</dbReference>
<dbReference type="EC" id="2.7.1.40" evidence="4"/>
<evidence type="ECO:0000256" key="4">
    <source>
        <dbReference type="ARBA" id="ARBA00012142"/>
    </source>
</evidence>
<dbReference type="Proteomes" id="UP001443914">
    <property type="component" value="Unassembled WGS sequence"/>
</dbReference>
<evidence type="ECO:0000313" key="15">
    <source>
        <dbReference type="Proteomes" id="UP001443914"/>
    </source>
</evidence>
<dbReference type="InterPro" id="IPR040442">
    <property type="entry name" value="Pyrv_kinase-like_dom_sf"/>
</dbReference>
<keyword evidence="11" id="KW-0324">Glycolysis</keyword>
<evidence type="ECO:0000259" key="13">
    <source>
        <dbReference type="Pfam" id="PF00224"/>
    </source>
</evidence>
<comment type="similarity">
    <text evidence="3">Belongs to the pyruvate kinase family.</text>
</comment>
<dbReference type="Pfam" id="PF00224">
    <property type="entry name" value="PK"/>
    <property type="match status" value="2"/>
</dbReference>
<dbReference type="EMBL" id="JBDFQZ010000012">
    <property type="protein sequence ID" value="KAK9672477.1"/>
    <property type="molecule type" value="Genomic_DNA"/>
</dbReference>
<dbReference type="EMBL" id="JBDFQZ010000012">
    <property type="protein sequence ID" value="KAK9672475.1"/>
    <property type="molecule type" value="Genomic_DNA"/>
</dbReference>
<dbReference type="GO" id="GO:0030955">
    <property type="term" value="F:potassium ion binding"/>
    <property type="evidence" value="ECO:0007669"/>
    <property type="project" value="InterPro"/>
</dbReference>
<dbReference type="AlphaFoldDB" id="A0AAW1H8U6"/>
<dbReference type="GO" id="GO:0016301">
    <property type="term" value="F:kinase activity"/>
    <property type="evidence" value="ECO:0007669"/>
    <property type="project" value="UniProtKB-KW"/>
</dbReference>
<sequence length="715" mass="78748">MVTAMSFKVVYPQSAFAINAVQNSASSHFNSKQGWLSCQLYGEKIDGRVHMINLVWHRGTLTSRKTLVCALPNEADQLRTGIRDASSDQNPVVEVTDYRPSGDGSFERSTPLGEEDDIVDKLRTLCLHLLASDQWNTLSLKKCDRTYLISGTNLIHYLAMKHLDIEQLKQDLLSTSLLNLDSINPYVLPGLTACIKTLESSISNYKKTALKFKNIDLSIADMRKQASDNKERLLGSLHDGRTTHIMVTVDQEALTSQSLIPDILTSGVSVIRINCAHGNQAIWTEIIRKVRQSSQMLEKPCRILMDLGGPKLRTDKEDESPCVMKISPRKNAAGELTLPAQVWLAYRGTDPPAHLSPDAVLYIDNQDFFSNVDLDDSVFFRDARDREIKLKISLKLSSFTGVMSECSKTAYVASGTQLYVKGKGKKKGKNVIAVVVDVPLAEQSVTVKSGDLLVISRDGTAERKKEFAPTSRFHRVKCSSGYLYDSVKPGETIAFDDGKIWGVIQGTSPSEIIVSVTHAGLKGKKLGSEKSINIPDSNIKFDGLTSKDIIDLEFVASQADMVGISFIRDVSDIVMVRKELQKLKADNLGVVLKIETKDGFEKLPRLLLEAMKSAKPLGVMIARGDLAVECGWERLADVQEEILSICSAAHIPVIWATQVLESLVKSGVPSRAEITDVASARRASCIMLNKGKNVREAILMLNAILQKSSLKQKAA</sequence>
<dbReference type="InterPro" id="IPR015793">
    <property type="entry name" value="Pyrv_Knase_brl"/>
</dbReference>
<keyword evidence="10" id="KW-0460">Magnesium</keyword>
<dbReference type="GO" id="GO:0000287">
    <property type="term" value="F:magnesium ion binding"/>
    <property type="evidence" value="ECO:0007669"/>
    <property type="project" value="InterPro"/>
</dbReference>
<organism evidence="14 15">
    <name type="scientific">Saponaria officinalis</name>
    <name type="common">Common soapwort</name>
    <name type="synonym">Lychnis saponaria</name>
    <dbReference type="NCBI Taxonomy" id="3572"/>
    <lineage>
        <taxon>Eukaryota</taxon>
        <taxon>Viridiplantae</taxon>
        <taxon>Streptophyta</taxon>
        <taxon>Embryophyta</taxon>
        <taxon>Tracheophyta</taxon>
        <taxon>Spermatophyta</taxon>
        <taxon>Magnoliopsida</taxon>
        <taxon>eudicotyledons</taxon>
        <taxon>Gunneridae</taxon>
        <taxon>Pentapetalae</taxon>
        <taxon>Caryophyllales</taxon>
        <taxon>Caryophyllaceae</taxon>
        <taxon>Caryophylleae</taxon>
        <taxon>Saponaria</taxon>
    </lineage>
</organism>
<evidence type="ECO:0000256" key="9">
    <source>
        <dbReference type="ARBA" id="ARBA00022840"/>
    </source>
</evidence>
<dbReference type="GO" id="GO:0004743">
    <property type="term" value="F:pyruvate kinase activity"/>
    <property type="evidence" value="ECO:0007669"/>
    <property type="project" value="UniProtKB-EC"/>
</dbReference>
<evidence type="ECO:0000256" key="1">
    <source>
        <dbReference type="ARBA" id="ARBA00001958"/>
    </source>
</evidence>
<evidence type="ECO:0000256" key="3">
    <source>
        <dbReference type="ARBA" id="ARBA00008663"/>
    </source>
</evidence>
<dbReference type="Gene3D" id="2.40.33.10">
    <property type="entry name" value="PK beta-barrel domain-like"/>
    <property type="match status" value="1"/>
</dbReference>
<accession>A0AAW1H8U6</accession>
<keyword evidence="8" id="KW-0418">Kinase</keyword>
<dbReference type="FunFam" id="3.20.20.60:FF:000051">
    <property type="entry name" value="Pyruvate kinase family protein"/>
    <property type="match status" value="1"/>
</dbReference>
<evidence type="ECO:0000256" key="2">
    <source>
        <dbReference type="ARBA" id="ARBA00004997"/>
    </source>
</evidence>
<keyword evidence="6" id="KW-0479">Metal-binding</keyword>
<evidence type="ECO:0000256" key="12">
    <source>
        <dbReference type="ARBA" id="ARBA00023317"/>
    </source>
</evidence>
<comment type="cofactor">
    <cofactor evidence="1">
        <name>K(+)</name>
        <dbReference type="ChEBI" id="CHEBI:29103"/>
    </cofactor>
</comment>
<dbReference type="SUPFAM" id="SSF51621">
    <property type="entry name" value="Phosphoenolpyruvate/pyruvate domain"/>
    <property type="match status" value="1"/>
</dbReference>
<feature type="domain" description="Pyruvate kinase barrel" evidence="13">
    <location>
        <begin position="442"/>
        <end position="689"/>
    </location>
</feature>
<name>A0AAW1H8U6_SAPOF</name>
<evidence type="ECO:0000313" key="14">
    <source>
        <dbReference type="EMBL" id="KAK9672476.1"/>
    </source>
</evidence>
<dbReference type="InterPro" id="IPR001697">
    <property type="entry name" value="Pyr_Knase"/>
</dbReference>
<dbReference type="GO" id="GO:0005524">
    <property type="term" value="F:ATP binding"/>
    <property type="evidence" value="ECO:0007669"/>
    <property type="project" value="UniProtKB-KW"/>
</dbReference>
<evidence type="ECO:0000256" key="7">
    <source>
        <dbReference type="ARBA" id="ARBA00022741"/>
    </source>
</evidence>
<protein>
    <recommendedName>
        <fullName evidence="4">pyruvate kinase</fullName>
        <ecNumber evidence="4">2.7.1.40</ecNumber>
    </recommendedName>
</protein>
<keyword evidence="5" id="KW-0808">Transferase</keyword>
<dbReference type="EMBL" id="JBDFQZ010000012">
    <property type="protein sequence ID" value="KAK9672476.1"/>
    <property type="molecule type" value="Genomic_DNA"/>
</dbReference>
<proteinExistence type="inferred from homology"/>
<evidence type="ECO:0000256" key="10">
    <source>
        <dbReference type="ARBA" id="ARBA00022842"/>
    </source>
</evidence>
<dbReference type="InterPro" id="IPR015813">
    <property type="entry name" value="Pyrv/PenolPyrv_kinase-like_dom"/>
</dbReference>
<dbReference type="InterPro" id="IPR011037">
    <property type="entry name" value="Pyrv_Knase-like_insert_dom_sf"/>
</dbReference>
<gene>
    <name evidence="14" type="ORF">RND81_12G103400</name>
</gene>
<keyword evidence="15" id="KW-1185">Reference proteome</keyword>
<evidence type="ECO:0000256" key="11">
    <source>
        <dbReference type="ARBA" id="ARBA00023152"/>
    </source>
</evidence>
<dbReference type="EMBL" id="JBDFQZ010000012">
    <property type="protein sequence ID" value="KAK9672479.1"/>
    <property type="molecule type" value="Genomic_DNA"/>
</dbReference>
<dbReference type="PANTHER" id="PTHR11817">
    <property type="entry name" value="PYRUVATE KINASE"/>
    <property type="match status" value="1"/>
</dbReference>
<dbReference type="EMBL" id="JBDFQZ010000012">
    <property type="protein sequence ID" value="KAK9672480.1"/>
    <property type="molecule type" value="Genomic_DNA"/>
</dbReference>
<evidence type="ECO:0000256" key="6">
    <source>
        <dbReference type="ARBA" id="ARBA00022723"/>
    </source>
</evidence>
<keyword evidence="12" id="KW-0670">Pyruvate</keyword>
<keyword evidence="7" id="KW-0547">Nucleotide-binding</keyword>
<comment type="pathway">
    <text evidence="2">Carbohydrate degradation; glycolysis; pyruvate from D-glyceraldehyde 3-phosphate: step 5/5.</text>
</comment>
<reference evidence="14 15" key="1">
    <citation type="submission" date="2024-03" db="EMBL/GenBank/DDBJ databases">
        <title>WGS assembly of Saponaria officinalis var. Norfolk2.</title>
        <authorList>
            <person name="Jenkins J."/>
            <person name="Shu S."/>
            <person name="Grimwood J."/>
            <person name="Barry K."/>
            <person name="Goodstein D."/>
            <person name="Schmutz J."/>
            <person name="Leebens-Mack J."/>
            <person name="Osbourn A."/>
        </authorList>
    </citation>
    <scope>NUCLEOTIDE SEQUENCE [LARGE SCALE GENOMIC DNA]</scope>
    <source>
        <strain evidence="15">cv. Norfolk2</strain>
        <strain evidence="14">JIC</strain>
        <tissue evidence="14">Leaf</tissue>
    </source>
</reference>
<dbReference type="Gene3D" id="3.20.20.60">
    <property type="entry name" value="Phosphoenolpyruvate-binding domains"/>
    <property type="match status" value="2"/>
</dbReference>
<evidence type="ECO:0000256" key="5">
    <source>
        <dbReference type="ARBA" id="ARBA00022679"/>
    </source>
</evidence>
<dbReference type="EMBL" id="JBDFQZ010000012">
    <property type="protein sequence ID" value="KAK9672481.1"/>
    <property type="molecule type" value="Genomic_DNA"/>
</dbReference>
<evidence type="ECO:0000256" key="8">
    <source>
        <dbReference type="ARBA" id="ARBA00022777"/>
    </source>
</evidence>
<comment type="caution">
    <text evidence="14">The sequence shown here is derived from an EMBL/GenBank/DDBJ whole genome shotgun (WGS) entry which is preliminary data.</text>
</comment>
<dbReference type="SUPFAM" id="SSF50800">
    <property type="entry name" value="PK beta-barrel domain-like"/>
    <property type="match status" value="1"/>
</dbReference>
<keyword evidence="9" id="KW-0067">ATP-binding</keyword>
<feature type="domain" description="Pyruvate kinase barrel" evidence="13">
    <location>
        <begin position="241"/>
        <end position="327"/>
    </location>
</feature>